<keyword evidence="1" id="KW-0732">Signal</keyword>
<dbReference type="Pfam" id="PF12771">
    <property type="entry name" value="SusD-like_2"/>
    <property type="match status" value="2"/>
</dbReference>
<dbReference type="RefSeq" id="WP_078831892.1">
    <property type="nucleotide sequence ID" value="NZ_FUWH01000007.1"/>
</dbReference>
<dbReference type="SUPFAM" id="SSF48452">
    <property type="entry name" value="TPR-like"/>
    <property type="match status" value="1"/>
</dbReference>
<organism evidence="2 3">
    <name type="scientific">Sediminibacterium ginsengisoli</name>
    <dbReference type="NCBI Taxonomy" id="413434"/>
    <lineage>
        <taxon>Bacteria</taxon>
        <taxon>Pseudomonadati</taxon>
        <taxon>Bacteroidota</taxon>
        <taxon>Chitinophagia</taxon>
        <taxon>Chitinophagales</taxon>
        <taxon>Chitinophagaceae</taxon>
        <taxon>Sediminibacterium</taxon>
    </lineage>
</organism>
<dbReference type="Proteomes" id="UP000190888">
    <property type="component" value="Unassembled WGS sequence"/>
</dbReference>
<sequence>MKNSKYILLALLVVLGATSCKKFLDVNNDPNNPNNESVLVENRLPWIEHFYQYTSGVSNFRSSCIAGVYYSNSAAGNALSTTWTTHTGNTTPYQTWFVEVASNLNDLYKTAQKNGAYHYMATANVFHALGFMQMLDIYGEMPYTQAISGIASPAFDDGKAIYKGCMAKLDEAIALFGKTQEATAVPLSKGDLWNNGDLNKWIKLCYGLKARYMLKLSKKSDLYNGDSVLYYVARGPQSNAENTIGPGYNNSTVTDYLLGDPVVTNGNFDYAAYGSNQRISQYHYNLLTNMRGSGVTDPRMTKIVPAAMSNIQLDGSGKVISYTWNRSAGVDMHGAATRLLKGGAASIVAPSYATANTNITYAISDATDRANFIAAQTTAGRPFTTSGNNVTVTYRAGSIYINSTNYLYAGDTVYVNLRSSSIATSGIPAQGQTDVSWYPSVPAFTAGAVASTGSFQIRPVSDQEILTYHEMCFIKAEAYMRKGDAGSAHTAYKAGIQAHLDMMQAKLTQWQGSGYTATNPDMAPMSGTAITAYMASNAVVQTAGALTMADIMLQKYVAMGCSIENWNDMRRFNFSAGNIGGFGVVYPGFDRTPLFAGTALYTGGSKADPRYWPRRFMLPTTLELNYNLANVLALNANATAPNIWSMPVWWDCATDDEYYGYLKK</sequence>
<protein>
    <submittedName>
        <fullName evidence="2">Starch-binding associating with outer membrane</fullName>
    </submittedName>
</protein>
<evidence type="ECO:0000256" key="1">
    <source>
        <dbReference type="SAM" id="SignalP"/>
    </source>
</evidence>
<name>A0A1T4Q2V1_9BACT</name>
<feature type="signal peptide" evidence="1">
    <location>
        <begin position="1"/>
        <end position="22"/>
    </location>
</feature>
<dbReference type="PROSITE" id="PS51257">
    <property type="entry name" value="PROKAR_LIPOPROTEIN"/>
    <property type="match status" value="1"/>
</dbReference>
<dbReference type="STRING" id="413434.SAMN04488132_107120"/>
<dbReference type="Gene3D" id="1.25.40.390">
    <property type="match status" value="2"/>
</dbReference>
<proteinExistence type="predicted"/>
<feature type="chain" id="PRO_5013137604" evidence="1">
    <location>
        <begin position="23"/>
        <end position="664"/>
    </location>
</feature>
<dbReference type="EMBL" id="FUWH01000007">
    <property type="protein sequence ID" value="SJZ98132.1"/>
    <property type="molecule type" value="Genomic_DNA"/>
</dbReference>
<dbReference type="OrthoDB" id="9766256at2"/>
<dbReference type="InterPro" id="IPR011990">
    <property type="entry name" value="TPR-like_helical_dom_sf"/>
</dbReference>
<dbReference type="InterPro" id="IPR041662">
    <property type="entry name" value="SusD-like_2"/>
</dbReference>
<dbReference type="AlphaFoldDB" id="A0A1T4Q2V1"/>
<evidence type="ECO:0000313" key="3">
    <source>
        <dbReference type="Proteomes" id="UP000190888"/>
    </source>
</evidence>
<evidence type="ECO:0000313" key="2">
    <source>
        <dbReference type="EMBL" id="SJZ98132.1"/>
    </source>
</evidence>
<keyword evidence="3" id="KW-1185">Reference proteome</keyword>
<accession>A0A1T4Q2V1</accession>
<reference evidence="2 3" key="1">
    <citation type="submission" date="2017-02" db="EMBL/GenBank/DDBJ databases">
        <authorList>
            <person name="Peterson S.W."/>
        </authorList>
    </citation>
    <scope>NUCLEOTIDE SEQUENCE [LARGE SCALE GENOMIC DNA]</scope>
    <source>
        <strain evidence="2 3">DSM 22335</strain>
    </source>
</reference>
<gene>
    <name evidence="2" type="ORF">SAMN04488132_107120</name>
</gene>